<dbReference type="AlphaFoldDB" id="A0A502E185"/>
<protein>
    <submittedName>
        <fullName evidence="2">Type IV pilus modification protein PilV</fullName>
    </submittedName>
</protein>
<name>A0A502E185_9BURK</name>
<dbReference type="Proteomes" id="UP000319212">
    <property type="component" value="Unassembled WGS sequence"/>
</dbReference>
<dbReference type="NCBIfam" id="TIGR02523">
    <property type="entry name" value="type_IV_pilV"/>
    <property type="match status" value="1"/>
</dbReference>
<keyword evidence="1" id="KW-0812">Transmembrane</keyword>
<evidence type="ECO:0000313" key="3">
    <source>
        <dbReference type="Proteomes" id="UP000319212"/>
    </source>
</evidence>
<dbReference type="EMBL" id="RCZI01000001">
    <property type="protein sequence ID" value="TPG30689.1"/>
    <property type="molecule type" value="Genomic_DNA"/>
</dbReference>
<accession>A0A502E185</accession>
<dbReference type="RefSeq" id="WP_140838887.1">
    <property type="nucleotide sequence ID" value="NZ_RCZI01000001.1"/>
</dbReference>
<dbReference type="SUPFAM" id="SSF54523">
    <property type="entry name" value="Pili subunits"/>
    <property type="match status" value="1"/>
</dbReference>
<sequence length="202" mass="21483">MASFRPPRAVEGFSLVEVLISIIVLSIGLLGAVGMLMAAVRSTHESGSFTAAVNLIRELSEKARINKRIAARNGPGNAYVISDWKSGDALPGGDPGDGCTGLAATCTPARLAAWDIRGWLSRVDDTLPDARVVVCFDDTPPAEDGSQAWSCSGNGRNLVVKLGWTSRLPTKAEKEEIRTRPPRVVMQIVAGQAYDAFSPDGF</sequence>
<keyword evidence="1" id="KW-0472">Membrane</keyword>
<dbReference type="PROSITE" id="PS00409">
    <property type="entry name" value="PROKAR_NTER_METHYL"/>
    <property type="match status" value="1"/>
</dbReference>
<dbReference type="InterPro" id="IPR013362">
    <property type="entry name" value="Pilus_4_PilV"/>
</dbReference>
<dbReference type="NCBIfam" id="TIGR02532">
    <property type="entry name" value="IV_pilin_GFxxxE"/>
    <property type="match status" value="1"/>
</dbReference>
<comment type="caution">
    <text evidence="2">The sequence shown here is derived from an EMBL/GenBank/DDBJ whole genome shotgun (WGS) entry which is preliminary data.</text>
</comment>
<keyword evidence="1" id="KW-1133">Transmembrane helix</keyword>
<dbReference type="Pfam" id="PF07963">
    <property type="entry name" value="N_methyl"/>
    <property type="match status" value="1"/>
</dbReference>
<evidence type="ECO:0000313" key="2">
    <source>
        <dbReference type="EMBL" id="TPG30689.1"/>
    </source>
</evidence>
<dbReference type="OrthoDB" id="8724817at2"/>
<dbReference type="InterPro" id="IPR045584">
    <property type="entry name" value="Pilin-like"/>
</dbReference>
<feature type="transmembrane region" description="Helical" evidence="1">
    <location>
        <begin position="20"/>
        <end position="40"/>
    </location>
</feature>
<reference evidence="2 3" key="1">
    <citation type="journal article" date="2019" name="Environ. Microbiol.">
        <title>Species interactions and distinct microbial communities in high Arctic permafrost affected cryosols are associated with the CH4 and CO2 gas fluxes.</title>
        <authorList>
            <person name="Altshuler I."/>
            <person name="Hamel J."/>
            <person name="Turney S."/>
            <person name="Magnuson E."/>
            <person name="Levesque R."/>
            <person name="Greer C."/>
            <person name="Whyte L.G."/>
        </authorList>
    </citation>
    <scope>NUCLEOTIDE SEQUENCE [LARGE SCALE GENOMIC DNA]</scope>
    <source>
        <strain evidence="2 3">S06.C</strain>
    </source>
</reference>
<organism evidence="2 3">
    <name type="scientific">Variovorax guangxiensis</name>
    <dbReference type="NCBI Taxonomy" id="1775474"/>
    <lineage>
        <taxon>Bacteria</taxon>
        <taxon>Pseudomonadati</taxon>
        <taxon>Pseudomonadota</taxon>
        <taxon>Betaproteobacteria</taxon>
        <taxon>Burkholderiales</taxon>
        <taxon>Comamonadaceae</taxon>
        <taxon>Variovorax</taxon>
    </lineage>
</organism>
<evidence type="ECO:0000256" key="1">
    <source>
        <dbReference type="SAM" id="Phobius"/>
    </source>
</evidence>
<proteinExistence type="predicted"/>
<dbReference type="InterPro" id="IPR012902">
    <property type="entry name" value="N_methyl_site"/>
</dbReference>
<gene>
    <name evidence="2" type="primary">pilV</name>
    <name evidence="2" type="ORF">EAH82_04265</name>
</gene>